<dbReference type="Gene3D" id="1.20.900.10">
    <property type="entry name" value="Dbl homology (DH) domain"/>
    <property type="match status" value="1"/>
</dbReference>
<sequence length="385" mass="45007">LCTTCQKLKMTQREIIHEICDIETNYGRDLNILKEEIYTPLKLAGLLTCEQLEQIFGNLDDLICNNSLFCKKLRSACCHGENLCNINMGLLFLDSSDMFSAFEKYCLNQHQAITVLDQIVKEKELLKIFLQVSQTENALLRRMHLKSFLMLPVQQIVRYPLILKRLYKVTPQYHQDRENIRIAQTKMEEFLSRINSRKSHFEKTRHRVYSTERHEMQAVSIVCKSIALDVVGWNKKEGYDLICSKIWLGQPTDHMWAAKKCKNVKFTQLHAVLLALKKVRSSSSLFPNQSSSVEKAAVVLLREKNGKFQVLREPLALEKCVVTVDPEYDEAFEIQEWGKEAYVIKCDDVQDTKLWIHHLKQQTKDLNQWRKRRNAMPNIMLKKVT</sequence>
<dbReference type="KEGG" id="lgi:LOTGIDRAFT_144253"/>
<dbReference type="GO" id="GO:0035025">
    <property type="term" value="P:positive regulation of Rho protein signal transduction"/>
    <property type="evidence" value="ECO:0007669"/>
    <property type="project" value="TreeGrafter"/>
</dbReference>
<dbReference type="PANTHER" id="PTHR46006">
    <property type="entry name" value="RHO GUANINE NUCLEOTIDE EXCHANGE FACTOR AT 64C, ISOFORM A"/>
    <property type="match status" value="1"/>
</dbReference>
<protein>
    <recommendedName>
        <fullName evidence="3">DH domain-containing protein</fullName>
    </recommendedName>
</protein>
<dbReference type="InterPro" id="IPR035899">
    <property type="entry name" value="DBL_dom_sf"/>
</dbReference>
<evidence type="ECO:0000256" key="1">
    <source>
        <dbReference type="ARBA" id="ARBA00004496"/>
    </source>
</evidence>
<dbReference type="AlphaFoldDB" id="V4C3U6"/>
<dbReference type="GO" id="GO:0005737">
    <property type="term" value="C:cytoplasm"/>
    <property type="evidence" value="ECO:0007669"/>
    <property type="project" value="UniProtKB-SubCell"/>
</dbReference>
<dbReference type="PROSITE" id="PS50010">
    <property type="entry name" value="DH_2"/>
    <property type="match status" value="1"/>
</dbReference>
<dbReference type="Gene3D" id="2.30.29.30">
    <property type="entry name" value="Pleckstrin-homology domain (PH domain)/Phosphotyrosine-binding domain (PTB)"/>
    <property type="match status" value="1"/>
</dbReference>
<organism evidence="4 5">
    <name type="scientific">Lottia gigantea</name>
    <name type="common">Giant owl limpet</name>
    <dbReference type="NCBI Taxonomy" id="225164"/>
    <lineage>
        <taxon>Eukaryota</taxon>
        <taxon>Metazoa</taxon>
        <taxon>Spiralia</taxon>
        <taxon>Lophotrochozoa</taxon>
        <taxon>Mollusca</taxon>
        <taxon>Gastropoda</taxon>
        <taxon>Patellogastropoda</taxon>
        <taxon>Lottioidea</taxon>
        <taxon>Lottiidae</taxon>
        <taxon>Lottia</taxon>
    </lineage>
</organism>
<dbReference type="EMBL" id="KB201531">
    <property type="protein sequence ID" value="ESO96224.1"/>
    <property type="molecule type" value="Genomic_DNA"/>
</dbReference>
<dbReference type="STRING" id="225164.V4C3U6"/>
<dbReference type="InterPro" id="IPR051480">
    <property type="entry name" value="Endocytic_GEF_Adapter"/>
</dbReference>
<keyword evidence="5" id="KW-1185">Reference proteome</keyword>
<dbReference type="CTD" id="20234804"/>
<dbReference type="GeneID" id="20234804"/>
<evidence type="ECO:0000259" key="3">
    <source>
        <dbReference type="PROSITE" id="PS50010"/>
    </source>
</evidence>
<dbReference type="SMART" id="SM00325">
    <property type="entry name" value="RhoGEF"/>
    <property type="match status" value="1"/>
</dbReference>
<feature type="domain" description="DH" evidence="3">
    <location>
        <begin position="11"/>
        <end position="197"/>
    </location>
</feature>
<dbReference type="PANTHER" id="PTHR46006:SF5">
    <property type="entry name" value="DH DOMAIN-CONTAINING PROTEIN"/>
    <property type="match status" value="1"/>
</dbReference>
<dbReference type="SUPFAM" id="SSF50729">
    <property type="entry name" value="PH domain-like"/>
    <property type="match status" value="1"/>
</dbReference>
<name>V4C3U6_LOTGI</name>
<dbReference type="SUPFAM" id="SSF48065">
    <property type="entry name" value="DBL homology domain (DH-domain)"/>
    <property type="match status" value="1"/>
</dbReference>
<dbReference type="InterPro" id="IPR011993">
    <property type="entry name" value="PH-like_dom_sf"/>
</dbReference>
<dbReference type="HOGENOM" id="CLU_033306_0_0_1"/>
<dbReference type="CDD" id="cd00160">
    <property type="entry name" value="RhoGEF"/>
    <property type="match status" value="1"/>
</dbReference>
<dbReference type="InterPro" id="IPR000219">
    <property type="entry name" value="DH_dom"/>
</dbReference>
<evidence type="ECO:0000256" key="2">
    <source>
        <dbReference type="ARBA" id="ARBA00022490"/>
    </source>
</evidence>
<dbReference type="OrthoDB" id="2015333at2759"/>
<evidence type="ECO:0000313" key="4">
    <source>
        <dbReference type="EMBL" id="ESO96224.1"/>
    </source>
</evidence>
<dbReference type="Proteomes" id="UP000030746">
    <property type="component" value="Unassembled WGS sequence"/>
</dbReference>
<gene>
    <name evidence="4" type="ORF">LOTGIDRAFT_144253</name>
</gene>
<proteinExistence type="predicted"/>
<dbReference type="GO" id="GO:0005085">
    <property type="term" value="F:guanyl-nucleotide exchange factor activity"/>
    <property type="evidence" value="ECO:0007669"/>
    <property type="project" value="InterPro"/>
</dbReference>
<reference evidence="4 5" key="1">
    <citation type="journal article" date="2013" name="Nature">
        <title>Insights into bilaterian evolution from three spiralian genomes.</title>
        <authorList>
            <person name="Simakov O."/>
            <person name="Marletaz F."/>
            <person name="Cho S.J."/>
            <person name="Edsinger-Gonzales E."/>
            <person name="Havlak P."/>
            <person name="Hellsten U."/>
            <person name="Kuo D.H."/>
            <person name="Larsson T."/>
            <person name="Lv J."/>
            <person name="Arendt D."/>
            <person name="Savage R."/>
            <person name="Osoegawa K."/>
            <person name="de Jong P."/>
            <person name="Grimwood J."/>
            <person name="Chapman J.A."/>
            <person name="Shapiro H."/>
            <person name="Aerts A."/>
            <person name="Otillar R.P."/>
            <person name="Terry A.Y."/>
            <person name="Boore J.L."/>
            <person name="Grigoriev I.V."/>
            <person name="Lindberg D.R."/>
            <person name="Seaver E.C."/>
            <person name="Weisblat D.A."/>
            <person name="Putnam N.H."/>
            <person name="Rokhsar D.S."/>
        </authorList>
    </citation>
    <scope>NUCLEOTIDE SEQUENCE [LARGE SCALE GENOMIC DNA]</scope>
</reference>
<dbReference type="OMA" id="YPLLLCR"/>
<keyword evidence="2" id="KW-0963">Cytoplasm</keyword>
<feature type="non-terminal residue" evidence="4">
    <location>
        <position position="1"/>
    </location>
</feature>
<comment type="subcellular location">
    <subcellularLocation>
        <location evidence="1">Cytoplasm</location>
    </subcellularLocation>
</comment>
<evidence type="ECO:0000313" key="5">
    <source>
        <dbReference type="Proteomes" id="UP000030746"/>
    </source>
</evidence>
<accession>V4C3U6</accession>
<dbReference type="RefSeq" id="XP_009053095.1">
    <property type="nucleotide sequence ID" value="XM_009054847.1"/>
</dbReference>
<dbReference type="Pfam" id="PF00621">
    <property type="entry name" value="RhoGEF"/>
    <property type="match status" value="1"/>
</dbReference>